<proteinExistence type="predicted"/>
<reference evidence="1 2" key="1">
    <citation type="submission" date="2014-10" db="EMBL/GenBank/DDBJ databases">
        <title>Draft genome of the hookworm Ancylostoma caninum.</title>
        <authorList>
            <person name="Mitreva M."/>
        </authorList>
    </citation>
    <scope>NUCLEOTIDE SEQUENCE [LARGE SCALE GENOMIC DNA]</scope>
    <source>
        <strain evidence="1 2">Baltimore</strain>
    </source>
</reference>
<gene>
    <name evidence="1" type="ORF">ANCCAN_28083</name>
</gene>
<dbReference type="Proteomes" id="UP000252519">
    <property type="component" value="Unassembled WGS sequence"/>
</dbReference>
<name>A0A368F7N9_ANCCA</name>
<evidence type="ECO:0000313" key="2">
    <source>
        <dbReference type="Proteomes" id="UP000252519"/>
    </source>
</evidence>
<sequence>MEFDVHTAALKGSFKLIAPVADLLTTADENVEVVVIARSGKGLLFAHPKVSTKKPEESSSSAAKTPFASLAAVEVSSKTPSGAAVRPAAKAAAIRLFDGPCHALPPVSHLAPLFIAQCLAPPLTEKD</sequence>
<dbReference type="AlphaFoldDB" id="A0A368F7N9"/>
<protein>
    <submittedName>
        <fullName evidence="1">Uncharacterized protein</fullName>
    </submittedName>
</protein>
<accession>A0A368F7N9</accession>
<keyword evidence="2" id="KW-1185">Reference proteome</keyword>
<evidence type="ECO:0000313" key="1">
    <source>
        <dbReference type="EMBL" id="RCN26197.1"/>
    </source>
</evidence>
<comment type="caution">
    <text evidence="1">The sequence shown here is derived from an EMBL/GenBank/DDBJ whole genome shotgun (WGS) entry which is preliminary data.</text>
</comment>
<dbReference type="STRING" id="29170.A0A368F7N9"/>
<dbReference type="OrthoDB" id="5843839at2759"/>
<dbReference type="EMBL" id="JOJR01009181">
    <property type="protein sequence ID" value="RCN26197.1"/>
    <property type="molecule type" value="Genomic_DNA"/>
</dbReference>
<organism evidence="1 2">
    <name type="scientific">Ancylostoma caninum</name>
    <name type="common">Dog hookworm</name>
    <dbReference type="NCBI Taxonomy" id="29170"/>
    <lineage>
        <taxon>Eukaryota</taxon>
        <taxon>Metazoa</taxon>
        <taxon>Ecdysozoa</taxon>
        <taxon>Nematoda</taxon>
        <taxon>Chromadorea</taxon>
        <taxon>Rhabditida</taxon>
        <taxon>Rhabditina</taxon>
        <taxon>Rhabditomorpha</taxon>
        <taxon>Strongyloidea</taxon>
        <taxon>Ancylostomatidae</taxon>
        <taxon>Ancylostomatinae</taxon>
        <taxon>Ancylostoma</taxon>
    </lineage>
</organism>